<dbReference type="Pfam" id="PF00814">
    <property type="entry name" value="TsaD"/>
    <property type="match status" value="1"/>
</dbReference>
<keyword evidence="5" id="KW-0808">Transferase</keyword>
<gene>
    <name evidence="5" type="primary">tsaB</name>
    <name evidence="5" type="ORF">E3E15_04260</name>
</gene>
<dbReference type="SUPFAM" id="SSF53067">
    <property type="entry name" value="Actin-like ATPase domain"/>
    <property type="match status" value="1"/>
</dbReference>
<reference evidence="5 6" key="1">
    <citation type="submission" date="2019-03" db="EMBL/GenBank/DDBJ databases">
        <title>Complete Genome Sequence of Allofrancisella frigidaquae Strain SYSU 10HL1970 Isolated from Water-Cooling Systems in China.</title>
        <authorList>
            <person name="Ohrman C."/>
            <person name="Uneklint I."/>
            <person name="Sjodin A."/>
        </authorList>
    </citation>
    <scope>NUCLEOTIDE SEQUENCE [LARGE SCALE GENOMIC DNA]</scope>
    <source>
        <strain evidence="5 6">SYSU 10HL1970</strain>
    </source>
</reference>
<dbReference type="GO" id="GO:0002949">
    <property type="term" value="P:tRNA threonylcarbamoyladenosine modification"/>
    <property type="evidence" value="ECO:0007669"/>
    <property type="project" value="InterPro"/>
</dbReference>
<sequence>MNFLILDTSSAYCSLALRVKDKTYSNTKYIPRQHNKFLLEMIKEVFESAGIDKKNLDFIAYGVGPGSFVGVRLAAAVAQAFAVGLDIPIVGFSSMFAIAKSTSTNSDKVAVVLDAKMGDFYLGLYNKKTDDVFLENVYKLQEYSAELYQGFSLVGEAIEQIKLVPEVTDFKLDVSNLIDYVYRQYFLQKQNNKLTQETFPVYLRGNAHWSK</sequence>
<dbReference type="KEGG" id="afri:E3E15_04260"/>
<dbReference type="InterPro" id="IPR000905">
    <property type="entry name" value="Gcp-like_dom"/>
</dbReference>
<dbReference type="RefSeq" id="WP_172106715.1">
    <property type="nucleotide sequence ID" value="NZ_CP038017.1"/>
</dbReference>
<organism evidence="5 6">
    <name type="scientific">Allofrancisella frigidaquae</name>
    <dbReference type="NCBI Taxonomy" id="1085644"/>
    <lineage>
        <taxon>Bacteria</taxon>
        <taxon>Pseudomonadati</taxon>
        <taxon>Pseudomonadota</taxon>
        <taxon>Gammaproteobacteria</taxon>
        <taxon>Thiotrichales</taxon>
        <taxon>Francisellaceae</taxon>
        <taxon>Allofrancisella</taxon>
    </lineage>
</organism>
<name>A0A6M3HTL9_9GAMM</name>
<dbReference type="GO" id="GO:0016740">
    <property type="term" value="F:transferase activity"/>
    <property type="evidence" value="ECO:0007669"/>
    <property type="project" value="UniProtKB-KW"/>
</dbReference>
<accession>A0A6M3HTL9</accession>
<dbReference type="PANTHER" id="PTHR11735">
    <property type="entry name" value="TRNA N6-ADENOSINE THREONYLCARBAMOYLTRANSFERASE"/>
    <property type="match status" value="1"/>
</dbReference>
<dbReference type="InterPro" id="IPR043129">
    <property type="entry name" value="ATPase_NBD"/>
</dbReference>
<keyword evidence="6" id="KW-1185">Reference proteome</keyword>
<evidence type="ECO:0000313" key="5">
    <source>
        <dbReference type="EMBL" id="QIV94614.1"/>
    </source>
</evidence>
<proteinExistence type="inferred from homology"/>
<feature type="domain" description="Gcp-like" evidence="4">
    <location>
        <begin position="32"/>
        <end position="150"/>
    </location>
</feature>
<evidence type="ECO:0000256" key="3">
    <source>
        <dbReference type="ARBA" id="ARBA00032446"/>
    </source>
</evidence>
<evidence type="ECO:0000313" key="6">
    <source>
        <dbReference type="Proteomes" id="UP000503320"/>
    </source>
</evidence>
<comment type="similarity">
    <text evidence="1">Belongs to the KAE1 / TsaD family. TsaB subfamily.</text>
</comment>
<evidence type="ECO:0000259" key="4">
    <source>
        <dbReference type="Pfam" id="PF00814"/>
    </source>
</evidence>
<dbReference type="InterPro" id="IPR022496">
    <property type="entry name" value="T6A_TsaB"/>
</dbReference>
<dbReference type="NCBIfam" id="TIGR03725">
    <property type="entry name" value="T6A_YeaZ"/>
    <property type="match status" value="1"/>
</dbReference>
<dbReference type="EMBL" id="CP038017">
    <property type="protein sequence ID" value="QIV94614.1"/>
    <property type="molecule type" value="Genomic_DNA"/>
</dbReference>
<dbReference type="AlphaFoldDB" id="A0A6M3HTL9"/>
<evidence type="ECO:0000256" key="1">
    <source>
        <dbReference type="ARBA" id="ARBA00010493"/>
    </source>
</evidence>
<dbReference type="GO" id="GO:0005829">
    <property type="term" value="C:cytosol"/>
    <property type="evidence" value="ECO:0007669"/>
    <property type="project" value="TreeGrafter"/>
</dbReference>
<protein>
    <recommendedName>
        <fullName evidence="2">tRNA threonylcarbamoyladenosine biosynthesis protein TsaB</fullName>
    </recommendedName>
    <alternativeName>
        <fullName evidence="3">t(6)A37 threonylcarbamoyladenosine biosynthesis protein TsaB</fullName>
    </alternativeName>
</protein>
<dbReference type="Proteomes" id="UP000503320">
    <property type="component" value="Chromosome"/>
</dbReference>
<dbReference type="Gene3D" id="3.30.420.40">
    <property type="match status" value="2"/>
</dbReference>
<dbReference type="PANTHER" id="PTHR11735:SF11">
    <property type="entry name" value="TRNA THREONYLCARBAMOYLADENOSINE BIOSYNTHESIS PROTEIN TSAB"/>
    <property type="match status" value="1"/>
</dbReference>
<evidence type="ECO:0000256" key="2">
    <source>
        <dbReference type="ARBA" id="ARBA00019012"/>
    </source>
</evidence>